<sequence>MPAKIPGQILRKRILFRLSNMEEKAYCLEACIGSLSAAVQRNQTNGSHCEAMVVLTCPKPILKIILVPRPKQNTAFVGFTRVNNQGERNTSKEMLKSVIVEEWNKISTDETTNLNPCQIC</sequence>
<reference evidence="1" key="1">
    <citation type="submission" date="2020-08" db="EMBL/GenBank/DDBJ databases">
        <title>Multicomponent nature underlies the extraordinary mechanical properties of spider dragline silk.</title>
        <authorList>
            <person name="Kono N."/>
            <person name="Nakamura H."/>
            <person name="Mori M."/>
            <person name="Yoshida Y."/>
            <person name="Ohtoshi R."/>
            <person name="Malay A.D."/>
            <person name="Moran D.A.P."/>
            <person name="Tomita M."/>
            <person name="Numata K."/>
            <person name="Arakawa K."/>
        </authorList>
    </citation>
    <scope>NUCLEOTIDE SEQUENCE</scope>
</reference>
<dbReference type="EMBL" id="BMAU01021418">
    <property type="protein sequence ID" value="GFY33968.1"/>
    <property type="molecule type" value="Genomic_DNA"/>
</dbReference>
<proteinExistence type="predicted"/>
<protein>
    <submittedName>
        <fullName evidence="1">Uncharacterized protein</fullName>
    </submittedName>
</protein>
<dbReference type="Proteomes" id="UP000887159">
    <property type="component" value="Unassembled WGS sequence"/>
</dbReference>
<evidence type="ECO:0000313" key="2">
    <source>
        <dbReference type="Proteomes" id="UP000887159"/>
    </source>
</evidence>
<evidence type="ECO:0000313" key="1">
    <source>
        <dbReference type="EMBL" id="GFY33968.1"/>
    </source>
</evidence>
<comment type="caution">
    <text evidence="1">The sequence shown here is derived from an EMBL/GenBank/DDBJ whole genome shotgun (WGS) entry which is preliminary data.</text>
</comment>
<name>A0A8X6WF96_TRICX</name>
<accession>A0A8X6WF96</accession>
<organism evidence="1 2">
    <name type="scientific">Trichonephila clavipes</name>
    <name type="common">Golden silk orbweaver</name>
    <name type="synonym">Nephila clavipes</name>
    <dbReference type="NCBI Taxonomy" id="2585209"/>
    <lineage>
        <taxon>Eukaryota</taxon>
        <taxon>Metazoa</taxon>
        <taxon>Ecdysozoa</taxon>
        <taxon>Arthropoda</taxon>
        <taxon>Chelicerata</taxon>
        <taxon>Arachnida</taxon>
        <taxon>Araneae</taxon>
        <taxon>Araneomorphae</taxon>
        <taxon>Entelegynae</taxon>
        <taxon>Araneoidea</taxon>
        <taxon>Nephilidae</taxon>
        <taxon>Trichonephila</taxon>
    </lineage>
</organism>
<gene>
    <name evidence="1" type="ORF">TNCV_4596761</name>
</gene>
<dbReference type="AlphaFoldDB" id="A0A8X6WF96"/>
<keyword evidence="2" id="KW-1185">Reference proteome</keyword>